<feature type="region of interest" description="Disordered" evidence="1">
    <location>
        <begin position="416"/>
        <end position="504"/>
    </location>
</feature>
<evidence type="ECO:0008006" key="4">
    <source>
        <dbReference type="Google" id="ProtNLM"/>
    </source>
</evidence>
<name>A0A2Z6QNG2_9GLOM</name>
<feature type="compositionally biased region" description="Polar residues" evidence="1">
    <location>
        <begin position="432"/>
        <end position="455"/>
    </location>
</feature>
<protein>
    <recommendedName>
        <fullName evidence="4">RRM domain-containing protein</fullName>
    </recommendedName>
</protein>
<evidence type="ECO:0000313" key="2">
    <source>
        <dbReference type="EMBL" id="GBB91580.1"/>
    </source>
</evidence>
<feature type="compositionally biased region" description="Basic and acidic residues" evidence="1">
    <location>
        <begin position="209"/>
        <end position="218"/>
    </location>
</feature>
<feature type="compositionally biased region" description="Basic and acidic residues" evidence="1">
    <location>
        <begin position="163"/>
        <end position="176"/>
    </location>
</feature>
<gene>
    <name evidence="2" type="ORF">RclHR1_18970001</name>
</gene>
<dbReference type="EMBL" id="BEXD01000998">
    <property type="protein sequence ID" value="GBB91580.1"/>
    <property type="molecule type" value="Genomic_DNA"/>
</dbReference>
<feature type="compositionally biased region" description="Polar residues" evidence="1">
    <location>
        <begin position="470"/>
        <end position="493"/>
    </location>
</feature>
<feature type="region of interest" description="Disordered" evidence="1">
    <location>
        <begin position="130"/>
        <end position="241"/>
    </location>
</feature>
<dbReference type="AlphaFoldDB" id="A0A2Z6QNG2"/>
<evidence type="ECO:0000256" key="1">
    <source>
        <dbReference type="SAM" id="MobiDB-lite"/>
    </source>
</evidence>
<organism evidence="2 3">
    <name type="scientific">Rhizophagus clarus</name>
    <dbReference type="NCBI Taxonomy" id="94130"/>
    <lineage>
        <taxon>Eukaryota</taxon>
        <taxon>Fungi</taxon>
        <taxon>Fungi incertae sedis</taxon>
        <taxon>Mucoromycota</taxon>
        <taxon>Glomeromycotina</taxon>
        <taxon>Glomeromycetes</taxon>
        <taxon>Glomerales</taxon>
        <taxon>Glomeraceae</taxon>
        <taxon>Rhizophagus</taxon>
    </lineage>
</organism>
<reference evidence="2 3" key="1">
    <citation type="submission" date="2017-11" db="EMBL/GenBank/DDBJ databases">
        <title>The genome of Rhizophagus clarus HR1 reveals common genetic basis of auxotrophy among arbuscular mycorrhizal fungi.</title>
        <authorList>
            <person name="Kobayashi Y."/>
        </authorList>
    </citation>
    <scope>NUCLEOTIDE SEQUENCE [LARGE SCALE GENOMIC DNA]</scope>
    <source>
        <strain evidence="2 3">HR1</strain>
    </source>
</reference>
<sequence length="523" mass="58248">MDAQILKTIKEATANSFKTSLADFCRSILPLCPQLCEGLTVTTAGAAELFDKVPQYRLDPGLQKVKPKASQQQVVALTVIATIAHWSSSILLEQLVFPTYDKIAREVDELLERQAIVFQSEIDMLTDQLTNTGTTQTPKDHADLPDLDMQMDPPHQSTSSTLKKQEKRAEKAKFLQEEAALNSSTASPDSTLDSQKPILSQPSPQPSTKRCDKSDDKTASLVTKKRKSESSTGDNNLIITGYQPEENDKNLTLDLVVYDIPAKWTNYQLLSELNKWGKVVSVSTRVQKKYQTARVRLTPNHNCLKAYNNGDWTVSLGSLPVRWFPAAWSLSERKQREKFQAAITNIPEDMTIESLFPEGTSGPFINESNLQSFKIIQEQDGTRTLIGYFATWDALSRRLAKSQMWKQSELAWCKHSTPSFRSSRRQPKATGLGSNFSTQKKAGSSPVVTGSNRTPLGSRKLCNNNKHENNTNSLNLTQSQKPSGRSTYSNTNKGPRKSGNGHLGNLNKVEIKHLLEQLISLCC</sequence>
<evidence type="ECO:0000313" key="3">
    <source>
        <dbReference type="Proteomes" id="UP000247702"/>
    </source>
</evidence>
<dbReference type="Proteomes" id="UP000247702">
    <property type="component" value="Unassembled WGS sequence"/>
</dbReference>
<comment type="caution">
    <text evidence="2">The sequence shown here is derived from an EMBL/GenBank/DDBJ whole genome shotgun (WGS) entry which is preliminary data.</text>
</comment>
<proteinExistence type="predicted"/>
<keyword evidence="3" id="KW-1185">Reference proteome</keyword>
<accession>A0A2Z6QNG2</accession>
<feature type="compositionally biased region" description="Polar residues" evidence="1">
    <location>
        <begin position="181"/>
        <end position="208"/>
    </location>
</feature>